<evidence type="ECO:0000313" key="1">
    <source>
        <dbReference type="EMBL" id="MDC8830791.1"/>
    </source>
</evidence>
<organism evidence="1 2">
    <name type="scientific">Alteromonas gilva</name>
    <dbReference type="NCBI Taxonomy" id="2987522"/>
    <lineage>
        <taxon>Bacteria</taxon>
        <taxon>Pseudomonadati</taxon>
        <taxon>Pseudomonadota</taxon>
        <taxon>Gammaproteobacteria</taxon>
        <taxon>Alteromonadales</taxon>
        <taxon>Alteromonadaceae</taxon>
        <taxon>Alteromonas/Salinimonas group</taxon>
        <taxon>Alteromonas</taxon>
    </lineage>
</organism>
<accession>A0ABT5L172</accession>
<sequence length="221" mass="24205">MVSTTYAPPGTLMAVITGDIVGSQRLPVAQFHDVMQRLQQRLEALQADFQFDFDIYRGDSFQLALRQPCDAALLVSVIQLGLAAGMPAVKVRQCIGLGKSQPLARGVKVATGEAFTLSGRGLDTLKNGGILVQTSCAAMQYHLALVTKYFASHLARLTTTQSEVVLAYLLAQDKSHEGLAAQLNKTRSNVTRILNTSQYHLITGYLKYFAELVEKEWSPCR</sequence>
<evidence type="ECO:0000313" key="2">
    <source>
        <dbReference type="Proteomes" id="UP001218788"/>
    </source>
</evidence>
<keyword evidence="2" id="KW-1185">Reference proteome</keyword>
<evidence type="ECO:0008006" key="3">
    <source>
        <dbReference type="Google" id="ProtNLM"/>
    </source>
</evidence>
<dbReference type="EMBL" id="JAQQXP010000001">
    <property type="protein sequence ID" value="MDC8830791.1"/>
    <property type="molecule type" value="Genomic_DNA"/>
</dbReference>
<proteinExistence type="predicted"/>
<dbReference type="Proteomes" id="UP001218788">
    <property type="component" value="Unassembled WGS sequence"/>
</dbReference>
<name>A0ABT5L172_9ALTE</name>
<comment type="caution">
    <text evidence="1">The sequence shown here is derived from an EMBL/GenBank/DDBJ whole genome shotgun (WGS) entry which is preliminary data.</text>
</comment>
<dbReference type="RefSeq" id="WP_273639714.1">
    <property type="nucleotide sequence ID" value="NZ_JAQQXP010000001.1"/>
</dbReference>
<reference evidence="1 2" key="1">
    <citation type="submission" date="2022-10" db="EMBL/GenBank/DDBJ databases">
        <title>Alteromonas sp. chi3 Genome sequencing.</title>
        <authorList>
            <person name="Park S."/>
        </authorList>
    </citation>
    <scope>NUCLEOTIDE SEQUENCE [LARGE SCALE GENOMIC DNA]</scope>
    <source>
        <strain evidence="2">chi3</strain>
    </source>
</reference>
<gene>
    <name evidence="1" type="ORF">OIK42_08460</name>
</gene>
<protein>
    <recommendedName>
        <fullName evidence="3">MarR family transcriptional regulator</fullName>
    </recommendedName>
</protein>